<evidence type="ECO:0000313" key="9">
    <source>
        <dbReference type="Proteomes" id="UP001320831"/>
    </source>
</evidence>
<dbReference type="PANTHER" id="PTHR11048">
    <property type="entry name" value="PRENYLTRANSFERASES"/>
    <property type="match status" value="1"/>
</dbReference>
<evidence type="ECO:0000256" key="1">
    <source>
        <dbReference type="ARBA" id="ARBA00004141"/>
    </source>
</evidence>
<evidence type="ECO:0000313" key="8">
    <source>
        <dbReference type="EMBL" id="MCT7373715.1"/>
    </source>
</evidence>
<evidence type="ECO:0000256" key="7">
    <source>
        <dbReference type="SAM" id="Phobius"/>
    </source>
</evidence>
<name>A0ABT2LGS2_9HYPH</name>
<dbReference type="EMBL" id="JAOCZP010000001">
    <property type="protein sequence ID" value="MCT7373715.1"/>
    <property type="molecule type" value="Genomic_DNA"/>
</dbReference>
<dbReference type="PANTHER" id="PTHR11048:SF5">
    <property type="entry name" value="DECAPRENYL-PHOSPHATE PHOSPHORIBOSYLTRANSFERASE"/>
    <property type="match status" value="1"/>
</dbReference>
<feature type="region of interest" description="Disordered" evidence="6">
    <location>
        <begin position="1"/>
        <end position="21"/>
    </location>
</feature>
<sequence length="491" mass="54026">MTDLDILPSAGPIEPPPPKAPPVPLVVDLDGTLVRTNLLLESVIALVKQSLLTVFLLPLWLMRGKAVLKEEVTRRVKLDLSVLPLNVQLLDHLRRKKAHGHRLILATGTHETLARRIADQLGLFDDVLATNGRHNLTGSNKLTVLRHRFGASGFDYAGNAMDDRPIWCAARQATVVDAPSRLVGWAKRNANVTHVFPRQKPPLWLYVRALRLHQWLKNILLFAPLVAALRFTDVGALTDLMIGFFAFGLCASSVYLVNDIIDLEDDRLHPNKRNRPFASGALPVSHGLILVPLLLAASAALCLFLPWQFAAVLALYYAATLAYTFGLKRLEAIDIVTLALLYTTRIFAGAAAAQLPLSVWLLTFSIFLFLSLAIAKRYAELMLMHKNGKQASAGRGYRFADLPILRSMGVGSGYVAAVVLAVYLDTPQVAAAYAHPHILWVFVPVLVLWLTRVWIKTGRAEMHDDPLVFAARDRVSLAFAVLSGTVIGLAL</sequence>
<dbReference type="InterPro" id="IPR000537">
    <property type="entry name" value="UbiA_prenyltransferase"/>
</dbReference>
<dbReference type="Pfam" id="PF12710">
    <property type="entry name" value="HAD"/>
    <property type="match status" value="1"/>
</dbReference>
<gene>
    <name evidence="8" type="ORF">N5A92_01455</name>
</gene>
<comment type="caution">
    <text evidence="8">The sequence shown here is derived from an EMBL/GenBank/DDBJ whole genome shotgun (WGS) entry which is preliminary data.</text>
</comment>
<feature type="transmembrane region" description="Helical" evidence="7">
    <location>
        <begin position="307"/>
        <end position="325"/>
    </location>
</feature>
<evidence type="ECO:0000256" key="2">
    <source>
        <dbReference type="ARBA" id="ARBA00022475"/>
    </source>
</evidence>
<evidence type="ECO:0000256" key="5">
    <source>
        <dbReference type="ARBA" id="ARBA00023136"/>
    </source>
</evidence>
<dbReference type="Pfam" id="PF01040">
    <property type="entry name" value="UbiA"/>
    <property type="match status" value="1"/>
</dbReference>
<dbReference type="Gene3D" id="1.10.357.140">
    <property type="entry name" value="UbiA prenyltransferase"/>
    <property type="match status" value="1"/>
</dbReference>
<feature type="transmembrane region" description="Helical" evidence="7">
    <location>
        <begin position="359"/>
        <end position="379"/>
    </location>
</feature>
<feature type="transmembrane region" description="Helical" evidence="7">
    <location>
        <begin position="430"/>
        <end position="450"/>
    </location>
</feature>
<keyword evidence="2" id="KW-1003">Cell membrane</keyword>
<dbReference type="InterPro" id="IPR039653">
    <property type="entry name" value="Prenyltransferase"/>
</dbReference>
<dbReference type="InterPro" id="IPR023214">
    <property type="entry name" value="HAD_sf"/>
</dbReference>
<accession>A0ABT2LGS2</accession>
<dbReference type="CDD" id="cd13963">
    <property type="entry name" value="PT_UbiA_2"/>
    <property type="match status" value="1"/>
</dbReference>
<protein>
    <submittedName>
        <fullName evidence="8">UbiA family prenyltransferase</fullName>
    </submittedName>
</protein>
<dbReference type="Proteomes" id="UP001320831">
    <property type="component" value="Unassembled WGS sequence"/>
</dbReference>
<comment type="subcellular location">
    <subcellularLocation>
        <location evidence="1">Membrane</location>
        <topology evidence="1">Multi-pass membrane protein</topology>
    </subcellularLocation>
</comment>
<reference evidence="8 9" key="1">
    <citation type="submission" date="2022-09" db="EMBL/GenBank/DDBJ databases">
        <title>Chelativorans salina sp. nov., a novel slightly halophilic bacterium isolated from a saline lake sediment enrichment.</title>
        <authorList>
            <person name="Gao L."/>
            <person name="Fang B.-Z."/>
            <person name="Li W.-J."/>
        </authorList>
    </citation>
    <scope>NUCLEOTIDE SEQUENCE [LARGE SCALE GENOMIC DNA]</scope>
    <source>
        <strain evidence="8 9">EGI FJ00035</strain>
    </source>
</reference>
<keyword evidence="5 7" id="KW-0472">Membrane</keyword>
<feature type="transmembrane region" description="Helical" evidence="7">
    <location>
        <begin position="404"/>
        <end position="424"/>
    </location>
</feature>
<dbReference type="NCBIfam" id="NF006088">
    <property type="entry name" value="PRK08238.1"/>
    <property type="match status" value="1"/>
</dbReference>
<proteinExistence type="predicted"/>
<feature type="transmembrane region" description="Helical" evidence="7">
    <location>
        <begin position="237"/>
        <end position="257"/>
    </location>
</feature>
<dbReference type="RefSeq" id="WP_260900042.1">
    <property type="nucleotide sequence ID" value="NZ_JAOCZP010000001.1"/>
</dbReference>
<dbReference type="InterPro" id="IPR036412">
    <property type="entry name" value="HAD-like_sf"/>
</dbReference>
<organism evidence="8 9">
    <name type="scientific">Chelativorans salis</name>
    <dbReference type="NCBI Taxonomy" id="2978478"/>
    <lineage>
        <taxon>Bacteria</taxon>
        <taxon>Pseudomonadati</taxon>
        <taxon>Pseudomonadota</taxon>
        <taxon>Alphaproteobacteria</taxon>
        <taxon>Hyphomicrobiales</taxon>
        <taxon>Phyllobacteriaceae</taxon>
        <taxon>Chelativorans</taxon>
    </lineage>
</organism>
<keyword evidence="3 7" id="KW-0812">Transmembrane</keyword>
<dbReference type="SUPFAM" id="SSF56784">
    <property type="entry name" value="HAD-like"/>
    <property type="match status" value="1"/>
</dbReference>
<dbReference type="InterPro" id="IPR044878">
    <property type="entry name" value="UbiA_sf"/>
</dbReference>
<feature type="transmembrane region" description="Helical" evidence="7">
    <location>
        <begin position="332"/>
        <end position="353"/>
    </location>
</feature>
<keyword evidence="9" id="KW-1185">Reference proteome</keyword>
<evidence type="ECO:0000256" key="3">
    <source>
        <dbReference type="ARBA" id="ARBA00022692"/>
    </source>
</evidence>
<evidence type="ECO:0000256" key="6">
    <source>
        <dbReference type="SAM" id="MobiDB-lite"/>
    </source>
</evidence>
<evidence type="ECO:0000256" key="4">
    <source>
        <dbReference type="ARBA" id="ARBA00022989"/>
    </source>
</evidence>
<feature type="transmembrane region" description="Helical" evidence="7">
    <location>
        <begin position="277"/>
        <end position="301"/>
    </location>
</feature>
<dbReference type="Gene3D" id="3.40.50.1000">
    <property type="entry name" value="HAD superfamily/HAD-like"/>
    <property type="match status" value="1"/>
</dbReference>
<keyword evidence="4 7" id="KW-1133">Transmembrane helix</keyword>